<proteinExistence type="predicted"/>
<dbReference type="Proteomes" id="UP000291020">
    <property type="component" value="Unassembled WGS sequence"/>
</dbReference>
<feature type="compositionally biased region" description="Basic and acidic residues" evidence="1">
    <location>
        <begin position="59"/>
        <end position="75"/>
    </location>
</feature>
<reference evidence="2" key="3">
    <citation type="submission" date="2025-09" db="UniProtKB">
        <authorList>
            <consortium name="Ensembl"/>
        </authorList>
    </citation>
    <scope>IDENTIFICATION</scope>
</reference>
<reference evidence="3" key="1">
    <citation type="journal article" date="2017" name="PLoS ONE">
        <title>The Agassiz's desert tortoise genome provides a resource for the conservation of a threatened species.</title>
        <authorList>
            <person name="Tollis M."/>
            <person name="DeNardo D.F."/>
            <person name="Cornelius J.A."/>
            <person name="Dolby G.A."/>
            <person name="Edwards T."/>
            <person name="Henen B.T."/>
            <person name="Karl A.E."/>
            <person name="Murphy R.W."/>
            <person name="Kusumi K."/>
        </authorList>
    </citation>
    <scope>NUCLEOTIDE SEQUENCE [LARGE SCALE GENOMIC DNA]</scope>
</reference>
<organism evidence="2 3">
    <name type="scientific">Gopherus agassizii</name>
    <name type="common">Agassiz's desert tortoise</name>
    <dbReference type="NCBI Taxonomy" id="38772"/>
    <lineage>
        <taxon>Eukaryota</taxon>
        <taxon>Metazoa</taxon>
        <taxon>Chordata</taxon>
        <taxon>Craniata</taxon>
        <taxon>Vertebrata</taxon>
        <taxon>Euteleostomi</taxon>
        <taxon>Archelosauria</taxon>
        <taxon>Testudinata</taxon>
        <taxon>Testudines</taxon>
        <taxon>Cryptodira</taxon>
        <taxon>Durocryptodira</taxon>
        <taxon>Testudinoidea</taxon>
        <taxon>Testudinidae</taxon>
        <taxon>Gopherus</taxon>
    </lineage>
</organism>
<sequence length="281" mass="29769">MLRQQRPGEVQLGTALYELVGYRQPSSALLPKQVHDKPEPAPEQQQGLGSARSGGSSKTEQKKEQQQLRRKINSRERKRMQELHPLAGQLAAGAQADHWGDERLRAQAAAGRAAPIRCAWLCAAHAGELEPPGQPAVRQQIPFAVPGGAAVQPAAFGRGSQPVHLRDLQVPSLHPLQPQPSRRAEPVLQVIAGAGRRDSGTGAGWGARPGTASSGLRSAGVFGALRAAGRNAGPGSWLPAGEGPLRAAQHRSVAQTWCVPEGACLQGPVFRAEPRRLQAAE</sequence>
<dbReference type="AlphaFoldDB" id="A0A452J070"/>
<dbReference type="STRING" id="38772.ENSGAGP00000033757"/>
<evidence type="ECO:0000313" key="2">
    <source>
        <dbReference type="Ensembl" id="ENSGAGP00000033757.1"/>
    </source>
</evidence>
<keyword evidence="3" id="KW-1185">Reference proteome</keyword>
<name>A0A452J070_9SAUR</name>
<protein>
    <submittedName>
        <fullName evidence="2">Uncharacterized protein</fullName>
    </submittedName>
</protein>
<dbReference type="Ensembl" id="ENSGAGT00000038238.1">
    <property type="protein sequence ID" value="ENSGAGP00000033757.1"/>
    <property type="gene ID" value="ENSGAGG00000024029.1"/>
</dbReference>
<feature type="compositionally biased region" description="Polar residues" evidence="1">
    <location>
        <begin position="43"/>
        <end position="58"/>
    </location>
</feature>
<evidence type="ECO:0000313" key="3">
    <source>
        <dbReference type="Proteomes" id="UP000291020"/>
    </source>
</evidence>
<feature type="region of interest" description="Disordered" evidence="1">
    <location>
        <begin position="28"/>
        <end position="75"/>
    </location>
</feature>
<accession>A0A452J070</accession>
<evidence type="ECO:0000256" key="1">
    <source>
        <dbReference type="SAM" id="MobiDB-lite"/>
    </source>
</evidence>
<reference evidence="2" key="2">
    <citation type="submission" date="2025-08" db="UniProtKB">
        <authorList>
            <consortium name="Ensembl"/>
        </authorList>
    </citation>
    <scope>IDENTIFICATION</scope>
</reference>